<dbReference type="AlphaFoldDB" id="A0AAN9FF73"/>
<gene>
    <name evidence="2" type="ORF">RIF29_15661</name>
</gene>
<name>A0AAN9FF73_CROPI</name>
<dbReference type="EMBL" id="JAYWIO010000003">
    <property type="protein sequence ID" value="KAK7274565.1"/>
    <property type="molecule type" value="Genomic_DNA"/>
</dbReference>
<comment type="caution">
    <text evidence="2">The sequence shown here is derived from an EMBL/GenBank/DDBJ whole genome shotgun (WGS) entry which is preliminary data.</text>
</comment>
<proteinExistence type="predicted"/>
<evidence type="ECO:0000256" key="1">
    <source>
        <dbReference type="SAM" id="SignalP"/>
    </source>
</evidence>
<evidence type="ECO:0000313" key="3">
    <source>
        <dbReference type="Proteomes" id="UP001372338"/>
    </source>
</evidence>
<feature type="chain" id="PRO_5042863946" description="Secreted protein" evidence="1">
    <location>
        <begin position="26"/>
        <end position="83"/>
    </location>
</feature>
<organism evidence="2 3">
    <name type="scientific">Crotalaria pallida</name>
    <name type="common">Smooth rattlebox</name>
    <name type="synonym">Crotalaria striata</name>
    <dbReference type="NCBI Taxonomy" id="3830"/>
    <lineage>
        <taxon>Eukaryota</taxon>
        <taxon>Viridiplantae</taxon>
        <taxon>Streptophyta</taxon>
        <taxon>Embryophyta</taxon>
        <taxon>Tracheophyta</taxon>
        <taxon>Spermatophyta</taxon>
        <taxon>Magnoliopsida</taxon>
        <taxon>eudicotyledons</taxon>
        <taxon>Gunneridae</taxon>
        <taxon>Pentapetalae</taxon>
        <taxon>rosids</taxon>
        <taxon>fabids</taxon>
        <taxon>Fabales</taxon>
        <taxon>Fabaceae</taxon>
        <taxon>Papilionoideae</taxon>
        <taxon>50 kb inversion clade</taxon>
        <taxon>genistoids sensu lato</taxon>
        <taxon>core genistoids</taxon>
        <taxon>Crotalarieae</taxon>
        <taxon>Crotalaria</taxon>
    </lineage>
</organism>
<dbReference type="Proteomes" id="UP001372338">
    <property type="component" value="Unassembled WGS sequence"/>
</dbReference>
<keyword evidence="1" id="KW-0732">Signal</keyword>
<sequence>MGSQYGLRTLLWMFLSLMFRLHLWTLESGDWSSSSSSSSSTLLLHSDGTAETKRADGLICDCEQTLVFFAASLLPPPPFLFPV</sequence>
<keyword evidence="3" id="KW-1185">Reference proteome</keyword>
<accession>A0AAN9FF73</accession>
<reference evidence="2 3" key="1">
    <citation type="submission" date="2024-01" db="EMBL/GenBank/DDBJ databases">
        <title>The genomes of 5 underutilized Papilionoideae crops provide insights into root nodulation and disease resistanc.</title>
        <authorList>
            <person name="Yuan L."/>
        </authorList>
    </citation>
    <scope>NUCLEOTIDE SEQUENCE [LARGE SCALE GENOMIC DNA]</scope>
    <source>
        <strain evidence="2">ZHUSHIDOU_FW_LH</strain>
        <tissue evidence="2">Leaf</tissue>
    </source>
</reference>
<evidence type="ECO:0008006" key="4">
    <source>
        <dbReference type="Google" id="ProtNLM"/>
    </source>
</evidence>
<protein>
    <recommendedName>
        <fullName evidence="4">Secreted protein</fullName>
    </recommendedName>
</protein>
<feature type="signal peptide" evidence="1">
    <location>
        <begin position="1"/>
        <end position="25"/>
    </location>
</feature>
<evidence type="ECO:0000313" key="2">
    <source>
        <dbReference type="EMBL" id="KAK7274565.1"/>
    </source>
</evidence>